<protein>
    <submittedName>
        <fullName evidence="1">RXLR effector family protein, putative</fullName>
    </submittedName>
</protein>
<name>D0NQ68_PHYIT</name>
<keyword evidence="2" id="KW-1185">Reference proteome</keyword>
<accession>D0NQ68</accession>
<dbReference type="GeneID" id="9479041"/>
<gene>
    <name evidence="1" type="ORF">PITG_15222</name>
</gene>
<evidence type="ECO:0000313" key="2">
    <source>
        <dbReference type="Proteomes" id="UP000006643"/>
    </source>
</evidence>
<dbReference type="EMBL" id="DS028152">
    <property type="protein sequence ID" value="EEY62800.1"/>
    <property type="molecule type" value="Genomic_DNA"/>
</dbReference>
<dbReference type="InParanoid" id="D0NQ68"/>
<dbReference type="KEGG" id="pif:PITG_15222"/>
<organism evidence="1 2">
    <name type="scientific">Phytophthora infestans (strain T30-4)</name>
    <name type="common">Potato late blight agent</name>
    <dbReference type="NCBI Taxonomy" id="403677"/>
    <lineage>
        <taxon>Eukaryota</taxon>
        <taxon>Sar</taxon>
        <taxon>Stramenopiles</taxon>
        <taxon>Oomycota</taxon>
        <taxon>Peronosporomycetes</taxon>
        <taxon>Peronosporales</taxon>
        <taxon>Peronosporaceae</taxon>
        <taxon>Phytophthora</taxon>
    </lineage>
</organism>
<dbReference type="OrthoDB" id="129568at2759"/>
<reference evidence="2" key="1">
    <citation type="journal article" date="2009" name="Nature">
        <title>Genome sequence and analysis of the Irish potato famine pathogen Phytophthora infestans.</title>
        <authorList>
            <consortium name="The Broad Institute Genome Sequencing Platform"/>
            <person name="Haas B.J."/>
            <person name="Kamoun S."/>
            <person name="Zody M.C."/>
            <person name="Jiang R.H."/>
            <person name="Handsaker R.E."/>
            <person name="Cano L.M."/>
            <person name="Grabherr M."/>
            <person name="Kodira C.D."/>
            <person name="Raffaele S."/>
            <person name="Torto-Alalibo T."/>
            <person name="Bozkurt T.O."/>
            <person name="Ah-Fong A.M."/>
            <person name="Alvarado L."/>
            <person name="Anderson V.L."/>
            <person name="Armstrong M.R."/>
            <person name="Avrova A."/>
            <person name="Baxter L."/>
            <person name="Beynon J."/>
            <person name="Boevink P.C."/>
            <person name="Bollmann S.R."/>
            <person name="Bos J.I."/>
            <person name="Bulone V."/>
            <person name="Cai G."/>
            <person name="Cakir C."/>
            <person name="Carrington J.C."/>
            <person name="Chawner M."/>
            <person name="Conti L."/>
            <person name="Costanzo S."/>
            <person name="Ewan R."/>
            <person name="Fahlgren N."/>
            <person name="Fischbach M.A."/>
            <person name="Fugelstad J."/>
            <person name="Gilroy E.M."/>
            <person name="Gnerre S."/>
            <person name="Green P.J."/>
            <person name="Grenville-Briggs L.J."/>
            <person name="Griffith J."/>
            <person name="Grunwald N.J."/>
            <person name="Horn K."/>
            <person name="Horner N.R."/>
            <person name="Hu C.H."/>
            <person name="Huitema E."/>
            <person name="Jeong D.H."/>
            <person name="Jones A.M."/>
            <person name="Jones J.D."/>
            <person name="Jones R.W."/>
            <person name="Karlsson E.K."/>
            <person name="Kunjeti S.G."/>
            <person name="Lamour K."/>
            <person name="Liu Z."/>
            <person name="Ma L."/>
            <person name="Maclean D."/>
            <person name="Chibucos M.C."/>
            <person name="McDonald H."/>
            <person name="McWalters J."/>
            <person name="Meijer H.J."/>
            <person name="Morgan W."/>
            <person name="Morris P.F."/>
            <person name="Munro C.A."/>
            <person name="O'Neill K."/>
            <person name="Ospina-Giraldo M."/>
            <person name="Pinzon A."/>
            <person name="Pritchard L."/>
            <person name="Ramsahoye B."/>
            <person name="Ren Q."/>
            <person name="Restrepo S."/>
            <person name="Roy S."/>
            <person name="Sadanandom A."/>
            <person name="Savidor A."/>
            <person name="Schornack S."/>
            <person name="Schwartz D.C."/>
            <person name="Schumann U.D."/>
            <person name="Schwessinger B."/>
            <person name="Seyer L."/>
            <person name="Sharpe T."/>
            <person name="Silvar C."/>
            <person name="Song J."/>
            <person name="Studholme D.J."/>
            <person name="Sykes S."/>
            <person name="Thines M."/>
            <person name="van de Vondervoort P.J."/>
            <person name="Phuntumart V."/>
            <person name="Wawra S."/>
            <person name="Weide R."/>
            <person name="Win J."/>
            <person name="Young C."/>
            <person name="Zhou S."/>
            <person name="Fry W."/>
            <person name="Meyers B.C."/>
            <person name="van West P."/>
            <person name="Ristaino J."/>
            <person name="Govers F."/>
            <person name="Birch P.R."/>
            <person name="Whisson S.C."/>
            <person name="Judelson H.S."/>
            <person name="Nusbaum C."/>
        </authorList>
    </citation>
    <scope>NUCLEOTIDE SEQUENCE [LARGE SCALE GENOMIC DNA]</scope>
    <source>
        <strain evidence="2">T30-4</strain>
    </source>
</reference>
<proteinExistence type="predicted"/>
<dbReference type="RefSeq" id="XP_002898675.1">
    <property type="nucleotide sequence ID" value="XM_002898629.1"/>
</dbReference>
<dbReference type="VEuPathDB" id="FungiDB:PITG_15222"/>
<dbReference type="Proteomes" id="UP000006643">
    <property type="component" value="Unassembled WGS sequence"/>
</dbReference>
<sequence length="109" mass="12142">MGDADVMDATKGEERLTAWLDMKILDDIQSALQDSNTKPMTRRFTEWYKSGKTPDEFSAAIAQIKNESKRKGFGALHSHYRMFVQYEVNKAKRAAEAAAKKAAEAAAAI</sequence>
<dbReference type="HOGENOM" id="CLU_2189107_0_0_1"/>
<dbReference type="AlphaFoldDB" id="D0NQ68"/>
<evidence type="ECO:0000313" key="1">
    <source>
        <dbReference type="EMBL" id="EEY62800.1"/>
    </source>
</evidence>